<dbReference type="InterPro" id="IPR000086">
    <property type="entry name" value="NUDIX_hydrolase_dom"/>
</dbReference>
<dbReference type="InterPro" id="IPR015797">
    <property type="entry name" value="NUDIX_hydrolase-like_dom_sf"/>
</dbReference>
<name>A0ABN0ZG12_9BACI</name>
<dbReference type="PROSITE" id="PS51462">
    <property type="entry name" value="NUDIX"/>
    <property type="match status" value="1"/>
</dbReference>
<sequence length="123" mass="14424">MEPGETIKESAIREFQEETDLQLHDPRLVGVFTFMIYRHNDLVQEWMMFTFTDSEPEGVMSHFCKEGELEWVALEAIDDVPMAEGDRKIFDHVLSSDESILYGSFSYTEDYELLYVRLDPTRS</sequence>
<accession>A0ABN0ZG12</accession>
<evidence type="ECO:0000259" key="1">
    <source>
        <dbReference type="PROSITE" id="PS51462"/>
    </source>
</evidence>
<feature type="domain" description="Nudix hydrolase" evidence="1">
    <location>
        <begin position="1"/>
        <end position="95"/>
    </location>
</feature>
<proteinExistence type="predicted"/>
<protein>
    <submittedName>
        <fullName evidence="2">8-oxo-dGTP diphosphatase</fullName>
    </submittedName>
</protein>
<dbReference type="Gene3D" id="3.90.79.10">
    <property type="entry name" value="Nucleoside Triphosphate Pyrophosphohydrolase"/>
    <property type="match status" value="1"/>
</dbReference>
<dbReference type="EMBL" id="BAAADM010000055">
    <property type="protein sequence ID" value="GAA0446448.1"/>
    <property type="molecule type" value="Genomic_DNA"/>
</dbReference>
<evidence type="ECO:0000313" key="2">
    <source>
        <dbReference type="EMBL" id="GAA0446448.1"/>
    </source>
</evidence>
<reference evidence="2 3" key="1">
    <citation type="journal article" date="2019" name="Int. J. Syst. Evol. Microbiol.">
        <title>The Global Catalogue of Microorganisms (GCM) 10K type strain sequencing project: providing services to taxonomists for standard genome sequencing and annotation.</title>
        <authorList>
            <consortium name="The Broad Institute Genomics Platform"/>
            <consortium name="The Broad Institute Genome Sequencing Center for Infectious Disease"/>
            <person name="Wu L."/>
            <person name="Ma J."/>
        </authorList>
    </citation>
    <scope>NUCLEOTIDE SEQUENCE [LARGE SCALE GENOMIC DNA]</scope>
    <source>
        <strain evidence="2 3">JCM 12149</strain>
    </source>
</reference>
<keyword evidence="3" id="KW-1185">Reference proteome</keyword>
<dbReference type="SUPFAM" id="SSF55811">
    <property type="entry name" value="Nudix"/>
    <property type="match status" value="1"/>
</dbReference>
<organism evidence="2 3">
    <name type="scientific">Lentibacillus halophilus</name>
    <dbReference type="NCBI Taxonomy" id="295065"/>
    <lineage>
        <taxon>Bacteria</taxon>
        <taxon>Bacillati</taxon>
        <taxon>Bacillota</taxon>
        <taxon>Bacilli</taxon>
        <taxon>Bacillales</taxon>
        <taxon>Bacillaceae</taxon>
        <taxon>Lentibacillus</taxon>
    </lineage>
</organism>
<dbReference type="Proteomes" id="UP001501459">
    <property type="component" value="Unassembled WGS sequence"/>
</dbReference>
<comment type="caution">
    <text evidence="2">The sequence shown here is derived from an EMBL/GenBank/DDBJ whole genome shotgun (WGS) entry which is preliminary data.</text>
</comment>
<dbReference type="Pfam" id="PF00293">
    <property type="entry name" value="NUDIX"/>
    <property type="match status" value="1"/>
</dbReference>
<gene>
    <name evidence="2" type="ORF">GCM10008983_25370</name>
</gene>
<evidence type="ECO:0000313" key="3">
    <source>
        <dbReference type="Proteomes" id="UP001501459"/>
    </source>
</evidence>